<comment type="caution">
    <text evidence="1">The sequence shown here is derived from an EMBL/GenBank/DDBJ whole genome shotgun (WGS) entry which is preliminary data.</text>
</comment>
<name>A0ABS7VI74_9HYPH</name>
<keyword evidence="2" id="KW-1185">Reference proteome</keyword>
<sequence length="128" mass="15117">MVQRVTFWDFSEGADVRYRHPHADALVCRSALDEACHILEVVRIEWQRAKDRHLVVRRGLHRMLAHAYRRQSFAPLKILFHKEEEALKDREAAARRLATAEERWRALQIASVYEQETMTVGPFPRRAN</sequence>
<evidence type="ECO:0000313" key="1">
    <source>
        <dbReference type="EMBL" id="MBZ6074722.1"/>
    </source>
</evidence>
<proteinExistence type="predicted"/>
<dbReference type="RefSeq" id="WP_224310784.1">
    <property type="nucleotide sequence ID" value="NZ_JAIRBM010000001.1"/>
</dbReference>
<reference evidence="1 2" key="1">
    <citation type="submission" date="2021-09" db="EMBL/GenBank/DDBJ databases">
        <title>The complete genome sequence of a new microorganism.</title>
        <authorList>
            <person name="Zi Z."/>
        </authorList>
    </citation>
    <scope>NUCLEOTIDE SEQUENCE [LARGE SCALE GENOMIC DNA]</scope>
    <source>
        <strain evidence="1 2">WGZ8</strain>
    </source>
</reference>
<accession>A0ABS7VI74</accession>
<organism evidence="1 2">
    <name type="scientific">Microvirga puerhi</name>
    <dbReference type="NCBI Taxonomy" id="2876078"/>
    <lineage>
        <taxon>Bacteria</taxon>
        <taxon>Pseudomonadati</taxon>
        <taxon>Pseudomonadota</taxon>
        <taxon>Alphaproteobacteria</taxon>
        <taxon>Hyphomicrobiales</taxon>
        <taxon>Methylobacteriaceae</taxon>
        <taxon>Microvirga</taxon>
    </lineage>
</organism>
<protein>
    <submittedName>
        <fullName evidence="1">Uncharacterized protein</fullName>
    </submittedName>
</protein>
<evidence type="ECO:0000313" key="2">
    <source>
        <dbReference type="Proteomes" id="UP000704176"/>
    </source>
</evidence>
<dbReference type="EMBL" id="JAIRBM010000001">
    <property type="protein sequence ID" value="MBZ6074722.1"/>
    <property type="molecule type" value="Genomic_DNA"/>
</dbReference>
<gene>
    <name evidence="1" type="ORF">K9B37_00205</name>
</gene>
<dbReference type="Proteomes" id="UP000704176">
    <property type="component" value="Unassembled WGS sequence"/>
</dbReference>